<dbReference type="InterPro" id="IPR006368">
    <property type="entry name" value="GDP_Man_deHydtase"/>
</dbReference>
<name>A0A5J6L1Z1_9MICO</name>
<dbReference type="SUPFAM" id="SSF51735">
    <property type="entry name" value="NAD(P)-binding Rossmann-fold domains"/>
    <property type="match status" value="1"/>
</dbReference>
<dbReference type="RefSeq" id="WP_150924043.1">
    <property type="nucleotide sequence ID" value="NZ_CP044232.1"/>
</dbReference>
<dbReference type="Pfam" id="PF16363">
    <property type="entry name" value="GDP_Man_Dehyd"/>
    <property type="match status" value="1"/>
</dbReference>
<keyword evidence="7" id="KW-1185">Reference proteome</keyword>
<dbReference type="AlphaFoldDB" id="A0A5J6L1Z1"/>
<dbReference type="InterPro" id="IPR036291">
    <property type="entry name" value="NAD(P)-bd_dom_sf"/>
</dbReference>
<comment type="cofactor">
    <cofactor evidence="1">
        <name>NADP(+)</name>
        <dbReference type="ChEBI" id="CHEBI:58349"/>
    </cofactor>
</comment>
<dbReference type="GO" id="GO:0008446">
    <property type="term" value="F:GDP-mannose 4,6-dehydratase activity"/>
    <property type="evidence" value="ECO:0007669"/>
    <property type="project" value="UniProtKB-EC"/>
</dbReference>
<dbReference type="CDD" id="cd05260">
    <property type="entry name" value="GDP_MD_SDR_e"/>
    <property type="match status" value="1"/>
</dbReference>
<gene>
    <name evidence="6" type="ORF">F6J85_04695</name>
</gene>
<dbReference type="KEGG" id="mlz:F6J85_04695"/>
<dbReference type="Gene3D" id="3.40.50.720">
    <property type="entry name" value="NAD(P)-binding Rossmann-like Domain"/>
    <property type="match status" value="1"/>
</dbReference>
<evidence type="ECO:0000256" key="2">
    <source>
        <dbReference type="ARBA" id="ARBA00009263"/>
    </source>
</evidence>
<evidence type="ECO:0000256" key="3">
    <source>
        <dbReference type="ARBA" id="ARBA00011989"/>
    </source>
</evidence>
<accession>A0A5J6L1Z1</accession>
<keyword evidence="4" id="KW-0456">Lyase</keyword>
<protein>
    <recommendedName>
        <fullName evidence="3">GDP-mannose 4,6-dehydratase</fullName>
        <ecNumber evidence="3">4.2.1.47</ecNumber>
    </recommendedName>
</protein>
<proteinExistence type="inferred from homology"/>
<feature type="domain" description="NAD(P)-binding" evidence="5">
    <location>
        <begin position="8"/>
        <end position="307"/>
    </location>
</feature>
<dbReference type="Proteomes" id="UP000325516">
    <property type="component" value="Chromosome"/>
</dbReference>
<dbReference type="PANTHER" id="PTHR43715">
    <property type="entry name" value="GDP-MANNOSE 4,6-DEHYDRATASE"/>
    <property type="match status" value="1"/>
</dbReference>
<sequence length="322" mass="34136">MNPGARVLVTGATGQDGSYLLERLLERDASVTAVTRPGDQLTAGLPAQVRPRTAALDDAEALRRVVHDASPEYIFHLGAVSSVAASWERPAETMAVNTVSTAALLESMASTEGARLVLASSSEIFGSAADSPQTEATAIRPVTPYGVSKAAAHQLVSLWRGRGSFASTAILYNHESPRRPETFVTRKITAGAARIARGLQDHLTLGALDARRDWGWAPDYVDALLAIADAEEPDDFIVASGRSHTVAEFAEAALHAAGVAATDGLIVSDPRFVRPADVAEMVGDASRIRSRLGWSPTVDFDGLVQRMVAHDLALIDQADPPR</sequence>
<dbReference type="Gene3D" id="3.90.25.10">
    <property type="entry name" value="UDP-galactose 4-epimerase, domain 1"/>
    <property type="match status" value="1"/>
</dbReference>
<reference evidence="7" key="1">
    <citation type="submission" date="2019-09" db="EMBL/GenBank/DDBJ databases">
        <title>Mumia zhuanghuii sp. nov. isolated from the intestinal contents of plateau pika (Ochotona curzoniae) in the Qinghai-Tibet plateau of China.</title>
        <authorList>
            <person name="Tian Z."/>
        </authorList>
    </citation>
    <scope>NUCLEOTIDE SEQUENCE [LARGE SCALE GENOMIC DNA]</scope>
    <source>
        <strain evidence="7">L-031</strain>
    </source>
</reference>
<evidence type="ECO:0000256" key="1">
    <source>
        <dbReference type="ARBA" id="ARBA00001937"/>
    </source>
</evidence>
<comment type="similarity">
    <text evidence="2">Belongs to the NAD(P)-dependent epimerase/dehydratase family. GDP-mannose 4,6-dehydratase subfamily.</text>
</comment>
<evidence type="ECO:0000313" key="6">
    <source>
        <dbReference type="EMBL" id="QEW02467.1"/>
    </source>
</evidence>
<evidence type="ECO:0000313" key="7">
    <source>
        <dbReference type="Proteomes" id="UP000325516"/>
    </source>
</evidence>
<dbReference type="InterPro" id="IPR016040">
    <property type="entry name" value="NAD(P)-bd_dom"/>
</dbReference>
<dbReference type="EMBL" id="CP044232">
    <property type="protein sequence ID" value="QEW02467.1"/>
    <property type="molecule type" value="Genomic_DNA"/>
</dbReference>
<dbReference type="GO" id="GO:0042351">
    <property type="term" value="P:'de novo' GDP-L-fucose biosynthetic process"/>
    <property type="evidence" value="ECO:0007669"/>
    <property type="project" value="TreeGrafter"/>
</dbReference>
<dbReference type="PANTHER" id="PTHR43715:SF1">
    <property type="entry name" value="GDP-MANNOSE 4,6 DEHYDRATASE"/>
    <property type="match status" value="1"/>
</dbReference>
<evidence type="ECO:0000256" key="4">
    <source>
        <dbReference type="ARBA" id="ARBA00023239"/>
    </source>
</evidence>
<dbReference type="EC" id="4.2.1.47" evidence="3"/>
<organism evidence="6 7">
    <name type="scientific">Microbacterium lushaniae</name>
    <dbReference type="NCBI Taxonomy" id="2614639"/>
    <lineage>
        <taxon>Bacteria</taxon>
        <taxon>Bacillati</taxon>
        <taxon>Actinomycetota</taxon>
        <taxon>Actinomycetes</taxon>
        <taxon>Micrococcales</taxon>
        <taxon>Microbacteriaceae</taxon>
        <taxon>Microbacterium</taxon>
    </lineage>
</organism>
<evidence type="ECO:0000259" key="5">
    <source>
        <dbReference type="Pfam" id="PF16363"/>
    </source>
</evidence>